<evidence type="ECO:0000313" key="2">
    <source>
        <dbReference type="EMBL" id="KAL1604382.1"/>
    </source>
</evidence>
<evidence type="ECO:0008006" key="4">
    <source>
        <dbReference type="Google" id="ProtNLM"/>
    </source>
</evidence>
<gene>
    <name evidence="2" type="ORF">SLS59_004180</name>
</gene>
<keyword evidence="3" id="KW-1185">Reference proteome</keyword>
<reference evidence="2 3" key="1">
    <citation type="submission" date="2024-02" db="EMBL/GenBank/DDBJ databases">
        <title>De novo assembly and annotation of 12 fungi associated with fruit tree decline syndrome in Ontario, Canada.</title>
        <authorList>
            <person name="Sulman M."/>
            <person name="Ellouze W."/>
            <person name="Ilyukhin E."/>
        </authorList>
    </citation>
    <scope>NUCLEOTIDE SEQUENCE [LARGE SCALE GENOMIC DNA]</scope>
    <source>
        <strain evidence="2 3">M97-236</strain>
    </source>
</reference>
<keyword evidence="1" id="KW-0732">Signal</keyword>
<feature type="chain" id="PRO_5046577485" description="Extracellular membrane protein CFEM domain-containing protein" evidence="1">
    <location>
        <begin position="19"/>
        <end position="92"/>
    </location>
</feature>
<dbReference type="EMBL" id="JAKIXB020000011">
    <property type="protein sequence ID" value="KAL1604382.1"/>
    <property type="molecule type" value="Genomic_DNA"/>
</dbReference>
<evidence type="ECO:0000313" key="3">
    <source>
        <dbReference type="Proteomes" id="UP001521222"/>
    </source>
</evidence>
<comment type="caution">
    <text evidence="2">The sequence shown here is derived from an EMBL/GenBank/DDBJ whole genome shotgun (WGS) entry which is preliminary data.</text>
</comment>
<organism evidence="2 3">
    <name type="scientific">Nothophoma quercina</name>
    <dbReference type="NCBI Taxonomy" id="749835"/>
    <lineage>
        <taxon>Eukaryota</taxon>
        <taxon>Fungi</taxon>
        <taxon>Dikarya</taxon>
        <taxon>Ascomycota</taxon>
        <taxon>Pezizomycotina</taxon>
        <taxon>Dothideomycetes</taxon>
        <taxon>Pleosporomycetidae</taxon>
        <taxon>Pleosporales</taxon>
        <taxon>Pleosporineae</taxon>
        <taxon>Didymellaceae</taxon>
        <taxon>Nothophoma</taxon>
    </lineage>
</organism>
<feature type="signal peptide" evidence="1">
    <location>
        <begin position="1"/>
        <end position="18"/>
    </location>
</feature>
<name>A0ABR3RJ26_9PLEO</name>
<accession>A0ABR3RJ26</accession>
<proteinExistence type="predicted"/>
<protein>
    <recommendedName>
        <fullName evidence="4">Extracellular membrane protein CFEM domain-containing protein</fullName>
    </recommendedName>
</protein>
<dbReference type="Proteomes" id="UP001521222">
    <property type="component" value="Unassembled WGS sequence"/>
</dbReference>
<evidence type="ECO:0000256" key="1">
    <source>
        <dbReference type="SAM" id="SignalP"/>
    </source>
</evidence>
<sequence>MRSTISALLLALAVPTLALPNDCLPCAALCAYNKEWCAEAKCFTEMNGGAIKDAICGLSLEAQPTKDLQPVADVTVVAPTTMVTVVKATRTA</sequence>